<keyword evidence="1" id="KW-0812">Transmembrane</keyword>
<dbReference type="Proteomes" id="UP000034531">
    <property type="component" value="Unassembled WGS sequence"/>
</dbReference>
<dbReference type="EMBL" id="LBYI01000002">
    <property type="protein sequence ID" value="KKR51223.1"/>
    <property type="molecule type" value="Genomic_DNA"/>
</dbReference>
<proteinExistence type="predicted"/>
<gene>
    <name evidence="2" type="ORF">UT84_C0002G0084</name>
</gene>
<dbReference type="AlphaFoldDB" id="A0A0G0RFK9"/>
<comment type="caution">
    <text evidence="2">The sequence shown here is derived from an EMBL/GenBank/DDBJ whole genome shotgun (WGS) entry which is preliminary data.</text>
</comment>
<reference evidence="2 3" key="1">
    <citation type="journal article" date="2015" name="Nature">
        <title>rRNA introns, odd ribosomes, and small enigmatic genomes across a large radiation of phyla.</title>
        <authorList>
            <person name="Brown C.T."/>
            <person name="Hug L.A."/>
            <person name="Thomas B.C."/>
            <person name="Sharon I."/>
            <person name="Castelle C.J."/>
            <person name="Singh A."/>
            <person name="Wilkins M.J."/>
            <person name="Williams K.H."/>
            <person name="Banfield J.F."/>
        </authorList>
    </citation>
    <scope>NUCLEOTIDE SEQUENCE [LARGE SCALE GENOMIC DNA]</scope>
</reference>
<keyword evidence="1" id="KW-1133">Transmembrane helix</keyword>
<evidence type="ECO:0000256" key="1">
    <source>
        <dbReference type="SAM" id="Phobius"/>
    </source>
</evidence>
<name>A0A0G0RFK9_9BACT</name>
<protein>
    <submittedName>
        <fullName evidence="2">Uncharacterized protein</fullName>
    </submittedName>
</protein>
<evidence type="ECO:0000313" key="2">
    <source>
        <dbReference type="EMBL" id="KKR51223.1"/>
    </source>
</evidence>
<evidence type="ECO:0000313" key="3">
    <source>
        <dbReference type="Proteomes" id="UP000034531"/>
    </source>
</evidence>
<accession>A0A0G0RFK9</accession>
<keyword evidence="1" id="KW-0472">Membrane</keyword>
<sequence>MNRSKLLIKKATFKKYFFLIILFALPIATFFIGLNIRKTPPQSDTATLQTYASPSATPNCGNLPQTVKTAITPEKDIFIDGPHWSYDCRYAAWAKNPLSYDIRDLLPKVFLYRTQNDRIEEIKSPIAGNHPISNPKWTEIGYLRVDTTMPNISGNVRIYYQPGGGFSSEPGSGTPQPLQLFNP</sequence>
<feature type="transmembrane region" description="Helical" evidence="1">
    <location>
        <begin position="16"/>
        <end position="36"/>
    </location>
</feature>
<organism evidence="2 3">
    <name type="scientific">Candidatus Curtissbacteria bacterium GW2011_GWA1_40_16</name>
    <dbReference type="NCBI Taxonomy" id="1618405"/>
    <lineage>
        <taxon>Bacteria</taxon>
        <taxon>Candidatus Curtissiibacteriota</taxon>
    </lineage>
</organism>